<reference evidence="3 4" key="1">
    <citation type="journal article" date="2024" name="Appl. Environ. Microbiol.">
        <title>Pontiella agarivorans sp. nov., a novel marine anaerobic bacterium capable of degrading macroalgal polysaccharides and fixing nitrogen.</title>
        <authorList>
            <person name="Liu N."/>
            <person name="Kivenson V."/>
            <person name="Peng X."/>
            <person name="Cui Z."/>
            <person name="Lankiewicz T.S."/>
            <person name="Gosselin K.M."/>
            <person name="English C.J."/>
            <person name="Blair E.M."/>
            <person name="O'Malley M.A."/>
            <person name="Valentine D.L."/>
        </authorList>
    </citation>
    <scope>NUCLEOTIDE SEQUENCE [LARGE SCALE GENOMIC DNA]</scope>
    <source>
        <strain evidence="3 4">NLcol2</strain>
    </source>
</reference>
<protein>
    <submittedName>
        <fullName evidence="3">Gfo/Idh/MocA family oxidoreductase</fullName>
    </submittedName>
</protein>
<dbReference type="InterPro" id="IPR043906">
    <property type="entry name" value="Gfo/Idh/MocA_OxRdtase_bact_C"/>
</dbReference>
<dbReference type="PANTHER" id="PTHR43818">
    <property type="entry name" value="BCDNA.GH03377"/>
    <property type="match status" value="1"/>
</dbReference>
<dbReference type="Gene3D" id="3.30.360.10">
    <property type="entry name" value="Dihydrodipicolinate Reductase, domain 2"/>
    <property type="match status" value="1"/>
</dbReference>
<gene>
    <name evidence="3" type="ORF">P9H32_09035</name>
</gene>
<dbReference type="Proteomes" id="UP001290861">
    <property type="component" value="Unassembled WGS sequence"/>
</dbReference>
<dbReference type="SUPFAM" id="SSF55347">
    <property type="entry name" value="Glyceraldehyde-3-phosphate dehydrogenase-like, C-terminal domain"/>
    <property type="match status" value="1"/>
</dbReference>
<dbReference type="InterPro" id="IPR050463">
    <property type="entry name" value="Gfo/Idh/MocA_oxidrdct_glycsds"/>
</dbReference>
<keyword evidence="4" id="KW-1185">Reference proteome</keyword>
<dbReference type="Pfam" id="PF01408">
    <property type="entry name" value="GFO_IDH_MocA"/>
    <property type="match status" value="1"/>
</dbReference>
<evidence type="ECO:0000313" key="4">
    <source>
        <dbReference type="Proteomes" id="UP001290861"/>
    </source>
</evidence>
<feature type="domain" description="Gfo/Idh/MocA-like oxidoreductase bacterial type C-terminal" evidence="2">
    <location>
        <begin position="158"/>
        <end position="284"/>
    </location>
</feature>
<evidence type="ECO:0000259" key="2">
    <source>
        <dbReference type="Pfam" id="PF19051"/>
    </source>
</evidence>
<proteinExistence type="predicted"/>
<comment type="caution">
    <text evidence="3">The sequence shown here is derived from an EMBL/GenBank/DDBJ whole genome shotgun (WGS) entry which is preliminary data.</text>
</comment>
<dbReference type="PANTHER" id="PTHR43818:SF10">
    <property type="entry name" value="NADH-DEPENDENT DEHYDROGENASE-RELATED"/>
    <property type="match status" value="1"/>
</dbReference>
<dbReference type="SUPFAM" id="SSF51735">
    <property type="entry name" value="NAD(P)-binding Rossmann-fold domains"/>
    <property type="match status" value="1"/>
</dbReference>
<dbReference type="Gene3D" id="3.40.50.720">
    <property type="entry name" value="NAD(P)-binding Rossmann-like Domain"/>
    <property type="match status" value="1"/>
</dbReference>
<evidence type="ECO:0000313" key="3">
    <source>
        <dbReference type="EMBL" id="MDZ8118773.1"/>
    </source>
</evidence>
<organism evidence="3 4">
    <name type="scientific">Pontiella agarivorans</name>
    <dbReference type="NCBI Taxonomy" id="3038953"/>
    <lineage>
        <taxon>Bacteria</taxon>
        <taxon>Pseudomonadati</taxon>
        <taxon>Kiritimatiellota</taxon>
        <taxon>Kiritimatiellia</taxon>
        <taxon>Kiritimatiellales</taxon>
        <taxon>Pontiellaceae</taxon>
        <taxon>Pontiella</taxon>
    </lineage>
</organism>
<dbReference type="InterPro" id="IPR036291">
    <property type="entry name" value="NAD(P)-bd_dom_sf"/>
</dbReference>
<dbReference type="EMBL" id="JARVCO010000010">
    <property type="protein sequence ID" value="MDZ8118773.1"/>
    <property type="molecule type" value="Genomic_DNA"/>
</dbReference>
<sequence>MNWTRREGLFSGAALTAGSLIPGRVLGANEKLNCGIIGAGGMGRMCVGACGNQNIVAFADVDSVRAAPSYEKHPTVPVYTDFRKMLDKHYKELDVVLVSTPDHTHFAATLAAMERGLHVFTQKPLTHDIWQARTLQKAAHKYAVKNIMGNQGRCFDGIRQIKEWIDAGLLGDVVEVEAWTVRPYPGWGTPTGPFPRPQQPVPETLDWDNWQGPVPHRDYNECYLPNKWRAWWDYGNSAMGDIGCHLLDSVYWACDLTGPVSVKAEAKVFHDQVTGPKGIVQFNYPARGKHVPLTVKWYEGGLKPERPEDFDYGLELPNEGILIKGTKRTIYHPGIRAENPVILMSRKDWYSFRKTELPEPTIPRLKSKSPVTELFNAIKGGPKVGSDFDYAVPLTELCCLGGIARRTGKQCDWDPESMTFRDASLNRYVKQPVRRGWDAGVDLWT</sequence>
<accession>A0ABU5MX57</accession>
<dbReference type="RefSeq" id="WP_322608571.1">
    <property type="nucleotide sequence ID" value="NZ_JARVCO010000010.1"/>
</dbReference>
<dbReference type="InterPro" id="IPR000683">
    <property type="entry name" value="Gfo/Idh/MocA-like_OxRdtase_N"/>
</dbReference>
<name>A0ABU5MX57_9BACT</name>
<dbReference type="Pfam" id="PF19051">
    <property type="entry name" value="GFO_IDH_MocA_C2"/>
    <property type="match status" value="1"/>
</dbReference>
<evidence type="ECO:0000259" key="1">
    <source>
        <dbReference type="Pfam" id="PF01408"/>
    </source>
</evidence>
<feature type="domain" description="Gfo/Idh/MocA-like oxidoreductase N-terminal" evidence="1">
    <location>
        <begin position="32"/>
        <end position="145"/>
    </location>
</feature>